<gene>
    <name evidence="3" type="ORF">D0C36_04185</name>
</gene>
<organism evidence="3 4">
    <name type="scientific">Mucilaginibacter conchicola</name>
    <dbReference type="NCBI Taxonomy" id="2303333"/>
    <lineage>
        <taxon>Bacteria</taxon>
        <taxon>Pseudomonadati</taxon>
        <taxon>Bacteroidota</taxon>
        <taxon>Sphingobacteriia</taxon>
        <taxon>Sphingobacteriales</taxon>
        <taxon>Sphingobacteriaceae</taxon>
        <taxon>Mucilaginibacter</taxon>
    </lineage>
</organism>
<comment type="similarity">
    <text evidence="1">Belongs to the YciI family.</text>
</comment>
<dbReference type="SUPFAM" id="SSF54909">
    <property type="entry name" value="Dimeric alpha+beta barrel"/>
    <property type="match status" value="1"/>
</dbReference>
<sequence>MNQYLITAYDYTDEGATERRMNVRPHHLDGAKELKASGNFVLGGAMLDDDGKMIGSVMVMQFETEEQLEAWKQGEPYITQKVWETVDIKPFKVAAV</sequence>
<reference evidence="3 4" key="1">
    <citation type="submission" date="2018-08" db="EMBL/GenBank/DDBJ databases">
        <title>Mucilaginibacter sp. MYSH2.</title>
        <authorList>
            <person name="Seo T."/>
        </authorList>
    </citation>
    <scope>NUCLEOTIDE SEQUENCE [LARGE SCALE GENOMIC DNA]</scope>
    <source>
        <strain evidence="3 4">MYSH2</strain>
    </source>
</reference>
<dbReference type="OrthoDB" id="9797014at2"/>
<feature type="domain" description="YCII-related" evidence="2">
    <location>
        <begin position="8"/>
        <end position="92"/>
    </location>
</feature>
<accession>A0A372P0B6</accession>
<name>A0A372P0B6_9SPHI</name>
<dbReference type="PANTHER" id="PTHR33606">
    <property type="entry name" value="PROTEIN YCII"/>
    <property type="match status" value="1"/>
</dbReference>
<dbReference type="EMBL" id="QWDC01000001">
    <property type="protein sequence ID" value="RFZ95815.1"/>
    <property type="molecule type" value="Genomic_DNA"/>
</dbReference>
<dbReference type="AlphaFoldDB" id="A0A372P0B6"/>
<dbReference type="Proteomes" id="UP000264217">
    <property type="component" value="Unassembled WGS sequence"/>
</dbReference>
<dbReference type="PANTHER" id="PTHR33606:SF3">
    <property type="entry name" value="PROTEIN YCII"/>
    <property type="match status" value="1"/>
</dbReference>
<evidence type="ECO:0000256" key="1">
    <source>
        <dbReference type="ARBA" id="ARBA00007689"/>
    </source>
</evidence>
<dbReference type="InterPro" id="IPR011008">
    <property type="entry name" value="Dimeric_a/b-barrel"/>
</dbReference>
<dbReference type="Pfam" id="PF03795">
    <property type="entry name" value="YCII"/>
    <property type="match status" value="1"/>
</dbReference>
<keyword evidence="4" id="KW-1185">Reference proteome</keyword>
<evidence type="ECO:0000313" key="4">
    <source>
        <dbReference type="Proteomes" id="UP000264217"/>
    </source>
</evidence>
<protein>
    <recommendedName>
        <fullName evidence="2">YCII-related domain-containing protein</fullName>
    </recommendedName>
</protein>
<dbReference type="InterPro" id="IPR051807">
    <property type="entry name" value="Sec-metab_biosynth-assoc"/>
</dbReference>
<dbReference type="InterPro" id="IPR005545">
    <property type="entry name" value="YCII"/>
</dbReference>
<evidence type="ECO:0000259" key="2">
    <source>
        <dbReference type="Pfam" id="PF03795"/>
    </source>
</evidence>
<proteinExistence type="inferred from homology"/>
<comment type="caution">
    <text evidence="3">The sequence shown here is derived from an EMBL/GenBank/DDBJ whole genome shotgun (WGS) entry which is preliminary data.</text>
</comment>
<dbReference type="Gene3D" id="3.30.70.1060">
    <property type="entry name" value="Dimeric alpha+beta barrel"/>
    <property type="match status" value="1"/>
</dbReference>
<evidence type="ECO:0000313" key="3">
    <source>
        <dbReference type="EMBL" id="RFZ95815.1"/>
    </source>
</evidence>